<dbReference type="EMBL" id="JBANAX010000510">
    <property type="protein sequence ID" value="KAL1205882.1"/>
    <property type="molecule type" value="Genomic_DNA"/>
</dbReference>
<dbReference type="NCBIfam" id="TIGR01640">
    <property type="entry name" value="F_box_assoc_1"/>
    <property type="match status" value="1"/>
</dbReference>
<organism evidence="2 3">
    <name type="scientific">Cardamine amara subsp. amara</name>
    <dbReference type="NCBI Taxonomy" id="228776"/>
    <lineage>
        <taxon>Eukaryota</taxon>
        <taxon>Viridiplantae</taxon>
        <taxon>Streptophyta</taxon>
        <taxon>Embryophyta</taxon>
        <taxon>Tracheophyta</taxon>
        <taxon>Spermatophyta</taxon>
        <taxon>Magnoliopsida</taxon>
        <taxon>eudicotyledons</taxon>
        <taxon>Gunneridae</taxon>
        <taxon>Pentapetalae</taxon>
        <taxon>rosids</taxon>
        <taxon>malvids</taxon>
        <taxon>Brassicales</taxon>
        <taxon>Brassicaceae</taxon>
        <taxon>Cardamineae</taxon>
        <taxon>Cardamine</taxon>
    </lineage>
</organism>
<protein>
    <submittedName>
        <fullName evidence="2">F-box protein</fullName>
    </submittedName>
</protein>
<comment type="caution">
    <text evidence="2">The sequence shown here is derived from an EMBL/GenBank/DDBJ whole genome shotgun (WGS) entry which is preliminary data.</text>
</comment>
<dbReference type="PANTHER" id="PTHR31111:SF67">
    <property type="entry name" value="F-BOX DOMAIN-CONTAINING PROTEIN"/>
    <property type="match status" value="1"/>
</dbReference>
<proteinExistence type="predicted"/>
<evidence type="ECO:0000313" key="3">
    <source>
        <dbReference type="Proteomes" id="UP001558713"/>
    </source>
</evidence>
<dbReference type="PANTHER" id="PTHR31111">
    <property type="entry name" value="BNAA05G37150D PROTEIN-RELATED"/>
    <property type="match status" value="1"/>
</dbReference>
<dbReference type="Pfam" id="PF08268">
    <property type="entry name" value="FBA_3"/>
    <property type="match status" value="1"/>
</dbReference>
<dbReference type="Proteomes" id="UP001558713">
    <property type="component" value="Unassembled WGS sequence"/>
</dbReference>
<feature type="domain" description="F-box associated beta-propeller type 3" evidence="1">
    <location>
        <begin position="5"/>
        <end position="139"/>
    </location>
</feature>
<dbReference type="InterPro" id="IPR017451">
    <property type="entry name" value="F-box-assoc_interact_dom"/>
</dbReference>
<evidence type="ECO:0000313" key="2">
    <source>
        <dbReference type="EMBL" id="KAL1205882.1"/>
    </source>
</evidence>
<accession>A0ABD1AGG8</accession>
<name>A0ABD1AGG8_CARAN</name>
<evidence type="ECO:0000259" key="1">
    <source>
        <dbReference type="Pfam" id="PF08268"/>
    </source>
</evidence>
<reference evidence="2 3" key="1">
    <citation type="submission" date="2024-04" db="EMBL/GenBank/DDBJ databases">
        <title>Genome assembly C_amara_ONT_v2.</title>
        <authorList>
            <person name="Yant L."/>
            <person name="Moore C."/>
            <person name="Slenker M."/>
        </authorList>
    </citation>
    <scope>NUCLEOTIDE SEQUENCE [LARGE SCALE GENOMIC DNA]</scope>
    <source>
        <tissue evidence="2">Leaf</tissue>
    </source>
</reference>
<dbReference type="AlphaFoldDB" id="A0ABD1AGG8"/>
<keyword evidence="3" id="KW-1185">Reference proteome</keyword>
<dbReference type="InterPro" id="IPR013187">
    <property type="entry name" value="F-box-assoc_dom_typ3"/>
</dbReference>
<gene>
    <name evidence="2" type="ORF">V5N11_017965</name>
</gene>
<sequence length="153" mass="18009">MLQPSLMRFDLRSEKLDLFNILPTKISSKSHHFETLIIYKGKVAIVTKSASFKFYVWAIDQDAQNHEWLMIISFRILTRSLRVIGTTHTGEFILAPSSYSDDVYVAHYNPGTNDYREIKFMITKLSPHCYRRAMVFSDYLENVRLMSKRNFMI</sequence>